<evidence type="ECO:0000313" key="3">
    <source>
        <dbReference type="Proteomes" id="UP001275084"/>
    </source>
</evidence>
<dbReference type="Proteomes" id="UP001275084">
    <property type="component" value="Unassembled WGS sequence"/>
</dbReference>
<dbReference type="PANTHER" id="PTHR39596">
    <property type="match status" value="1"/>
</dbReference>
<evidence type="ECO:0000259" key="1">
    <source>
        <dbReference type="Pfam" id="PF06985"/>
    </source>
</evidence>
<sequence length="775" mass="87882">MDYFPVPPGAEHIRVPYTCREPYDGGEWEGYPERKGWTQRDCFAYNNHGNRKWPEVQSFFQTWLYFGTIHAIFGMVGIKVEYKEFITCEETSRGKPRLYVTTKKLGEKIAAWKKLFWVYNNPTWWSSSKFATDTTKILDTVVNYLRLWGELRLPDSPNDSTVEAFAGKIMRGGCPVNRKILMSIIALCHVLRTVSVELYSVDSRNVSLTSILLKKKLEDAGWCKADTARLFREFTIATHYYVALYKCPYRRRKHSSCDTRVCRAVNIDESTYLTKHVNGCDCKDTLRAWIVGELVEHVVKVIDADGIPVVCWEEAEVLKVQDALADGTEYTAISHVWADGLGNPHENALPKCQLSRIQDLVNQLKSNSNTGHGRFFWMDTLCIPVGAEFKDRRKKSIAKMRQIYASATSVLALDNWLQKLPISSQLHEKTIRIFLCTWLHRLWTLQESILAKALYIQFDGGAQLIDDVKRGADELQTTSEATGYYGHFEITVHNSALGYLELKLSKGSEELRSGCLRFAAVARAMGQRSTSRYSDETLCIASAMGFDVEALLNIHGGSEEERSERRMELFFKQASALPPGIIFHHNPHLRRLGFRWAPKTLMGGRSGDFFRDIQNGVSPFDGTHLHVTYPGIILGPLKRAPGSSIVAVTFEMTHYRCYRVDLAYIEAEAEGNRDENPVIDWGAVTYLGIIIRQFSKTITQRARMSDAIFGAVENRGLHVDTIPQSGQQAILLADTIKLVCGGRCSIKEIGHLGGQDSNTYIMGRYLQEAQEWDVR</sequence>
<dbReference type="Pfam" id="PF06985">
    <property type="entry name" value="HET"/>
    <property type="match status" value="1"/>
</dbReference>
<dbReference type="AlphaFoldDB" id="A0AAJ0HJI1"/>
<protein>
    <recommendedName>
        <fullName evidence="1">Heterokaryon incompatibility domain-containing protein</fullName>
    </recommendedName>
</protein>
<reference evidence="2" key="2">
    <citation type="submission" date="2023-06" db="EMBL/GenBank/DDBJ databases">
        <authorList>
            <consortium name="Lawrence Berkeley National Laboratory"/>
            <person name="Haridas S."/>
            <person name="Hensen N."/>
            <person name="Bonometti L."/>
            <person name="Westerberg I."/>
            <person name="Brannstrom I.O."/>
            <person name="Guillou S."/>
            <person name="Cros-Aarteil S."/>
            <person name="Calhoun S."/>
            <person name="Kuo A."/>
            <person name="Mondo S."/>
            <person name="Pangilinan J."/>
            <person name="Riley R."/>
            <person name="Labutti K."/>
            <person name="Andreopoulos B."/>
            <person name="Lipzen A."/>
            <person name="Chen C."/>
            <person name="Yanf M."/>
            <person name="Daum C."/>
            <person name="Ng V."/>
            <person name="Clum A."/>
            <person name="Steindorff A."/>
            <person name="Ohm R."/>
            <person name="Martin F."/>
            <person name="Silar P."/>
            <person name="Natvig D."/>
            <person name="Lalanne C."/>
            <person name="Gautier V."/>
            <person name="Ament-Velasquez S.L."/>
            <person name="Kruys A."/>
            <person name="Hutchinson M.I."/>
            <person name="Powell A.J."/>
            <person name="Barry K."/>
            <person name="Miller A.N."/>
            <person name="Grigoriev I.V."/>
            <person name="Debuchy R."/>
            <person name="Gladieux P."/>
            <person name="Thoren M.H."/>
            <person name="Johannesson H."/>
        </authorList>
    </citation>
    <scope>NUCLEOTIDE SEQUENCE</scope>
    <source>
        <strain evidence="2">CBS 955.72</strain>
    </source>
</reference>
<accession>A0AAJ0HJI1</accession>
<gene>
    <name evidence="2" type="ORF">B0T25DRAFT_581541</name>
</gene>
<dbReference type="EMBL" id="JAUIQD010000004">
    <property type="protein sequence ID" value="KAK3353867.1"/>
    <property type="molecule type" value="Genomic_DNA"/>
</dbReference>
<comment type="caution">
    <text evidence="2">The sequence shown here is derived from an EMBL/GenBank/DDBJ whole genome shotgun (WGS) entry which is preliminary data.</text>
</comment>
<evidence type="ECO:0000313" key="2">
    <source>
        <dbReference type="EMBL" id="KAK3353867.1"/>
    </source>
</evidence>
<dbReference type="PANTHER" id="PTHR39596:SF3">
    <property type="entry name" value="HETEROKARYON INCOMPATIBILITY DOMAIN-CONTAINING PROTEIN"/>
    <property type="match status" value="1"/>
</dbReference>
<keyword evidence="3" id="KW-1185">Reference proteome</keyword>
<reference evidence="2" key="1">
    <citation type="journal article" date="2023" name="Mol. Phylogenet. Evol.">
        <title>Genome-scale phylogeny and comparative genomics of the fungal order Sordariales.</title>
        <authorList>
            <person name="Hensen N."/>
            <person name="Bonometti L."/>
            <person name="Westerberg I."/>
            <person name="Brannstrom I.O."/>
            <person name="Guillou S."/>
            <person name="Cros-Aarteil S."/>
            <person name="Calhoun S."/>
            <person name="Haridas S."/>
            <person name="Kuo A."/>
            <person name="Mondo S."/>
            <person name="Pangilinan J."/>
            <person name="Riley R."/>
            <person name="LaButti K."/>
            <person name="Andreopoulos B."/>
            <person name="Lipzen A."/>
            <person name="Chen C."/>
            <person name="Yan M."/>
            <person name="Daum C."/>
            <person name="Ng V."/>
            <person name="Clum A."/>
            <person name="Steindorff A."/>
            <person name="Ohm R.A."/>
            <person name="Martin F."/>
            <person name="Silar P."/>
            <person name="Natvig D.O."/>
            <person name="Lalanne C."/>
            <person name="Gautier V."/>
            <person name="Ament-Velasquez S.L."/>
            <person name="Kruys A."/>
            <person name="Hutchinson M.I."/>
            <person name="Powell A.J."/>
            <person name="Barry K."/>
            <person name="Miller A.N."/>
            <person name="Grigoriev I.V."/>
            <person name="Debuchy R."/>
            <person name="Gladieux P."/>
            <person name="Hiltunen Thoren M."/>
            <person name="Johannesson H."/>
        </authorList>
    </citation>
    <scope>NUCLEOTIDE SEQUENCE</scope>
    <source>
        <strain evidence="2">CBS 955.72</strain>
    </source>
</reference>
<name>A0AAJ0HJI1_9PEZI</name>
<dbReference type="InterPro" id="IPR010730">
    <property type="entry name" value="HET"/>
</dbReference>
<proteinExistence type="predicted"/>
<feature type="domain" description="Heterokaryon incompatibility" evidence="1">
    <location>
        <begin position="330"/>
        <end position="412"/>
    </location>
</feature>
<organism evidence="2 3">
    <name type="scientific">Lasiosphaeria hispida</name>
    <dbReference type="NCBI Taxonomy" id="260671"/>
    <lineage>
        <taxon>Eukaryota</taxon>
        <taxon>Fungi</taxon>
        <taxon>Dikarya</taxon>
        <taxon>Ascomycota</taxon>
        <taxon>Pezizomycotina</taxon>
        <taxon>Sordariomycetes</taxon>
        <taxon>Sordariomycetidae</taxon>
        <taxon>Sordariales</taxon>
        <taxon>Lasiosphaeriaceae</taxon>
        <taxon>Lasiosphaeria</taxon>
    </lineage>
</organism>